<dbReference type="PATRIC" id="fig|1217650.3.peg.2214"/>
<dbReference type="SUPFAM" id="SSF54106">
    <property type="entry name" value="LysM domain"/>
    <property type="match status" value="1"/>
</dbReference>
<dbReference type="Gene3D" id="3.10.350.10">
    <property type="entry name" value="LysM domain"/>
    <property type="match status" value="1"/>
</dbReference>
<dbReference type="Proteomes" id="UP000013251">
    <property type="component" value="Unassembled WGS sequence"/>
</dbReference>
<dbReference type="PROSITE" id="PS51782">
    <property type="entry name" value="LYSM"/>
    <property type="match status" value="1"/>
</dbReference>
<accession>N9EMZ6</accession>
<dbReference type="GeneID" id="69462763"/>
<dbReference type="HOGENOM" id="CLU_768648_0_0_6"/>
<reference evidence="2 3" key="1">
    <citation type="submission" date="2013-02" db="EMBL/GenBank/DDBJ databases">
        <title>The Genome Sequence of Acinetobacter bereziniae CIP 70.12.</title>
        <authorList>
            <consortium name="The Broad Institute Genome Sequencing Platform"/>
            <consortium name="The Broad Institute Genome Sequencing Center for Infectious Disease"/>
            <person name="Cerqueira G."/>
            <person name="Feldgarden M."/>
            <person name="Courvalin P."/>
            <person name="Perichon B."/>
            <person name="Grillot-Courvalin C."/>
            <person name="Clermont D."/>
            <person name="Rocha E."/>
            <person name="Yoon E.-J."/>
            <person name="Nemec A."/>
            <person name="Walker B."/>
            <person name="Young S.K."/>
            <person name="Zeng Q."/>
            <person name="Gargeya S."/>
            <person name="Fitzgerald M."/>
            <person name="Haas B."/>
            <person name="Abouelleil A."/>
            <person name="Alvarado L."/>
            <person name="Arachchi H.M."/>
            <person name="Berlin A.M."/>
            <person name="Chapman S.B."/>
            <person name="Dewar J."/>
            <person name="Goldberg J."/>
            <person name="Griggs A."/>
            <person name="Gujja S."/>
            <person name="Hansen M."/>
            <person name="Howarth C."/>
            <person name="Imamovic A."/>
            <person name="Larimer J."/>
            <person name="McCowan C."/>
            <person name="Murphy C."/>
            <person name="Neiman D."/>
            <person name="Pearson M."/>
            <person name="Priest M."/>
            <person name="Roberts A."/>
            <person name="Saif S."/>
            <person name="Shea T."/>
            <person name="Sisk P."/>
            <person name="Sykes S."/>
            <person name="Wortman J."/>
            <person name="Nusbaum C."/>
            <person name="Birren B."/>
        </authorList>
    </citation>
    <scope>NUCLEOTIDE SEQUENCE [LARGE SCALE GENOMIC DNA]</scope>
    <source>
        <strain evidence="2 3">CIP 70.12</strain>
    </source>
</reference>
<evidence type="ECO:0000313" key="2">
    <source>
        <dbReference type="EMBL" id="ENV96269.1"/>
    </source>
</evidence>
<sequence>MKFEVFFNDRSKNPVDGLRYRILVLNNEQKNTKRILVDSITRNGKGKGEMLVGIEKLIFEVMGFPTPYKSWTEIGCFSYNKRMGKDEKRTITVNVPSIIINTKTFPKQEIAGSYERRTRVLNKILDKDIYLYPSIIKHTVKSGENLAIIAKQHGVSIEDIKARNNGINVNTIKVGQIIIIKDEIDAKRQELADHKKYKMYIKEKFEVSKNNSKVILKIEEKSKGTQLMYVNFSGAIAAVIGAGASIQVGVARTPSGKWGVFVAPGVSAVQGTPSLSIEGGYLISEATSLDDLKGFGYSINANAYILLGGSGVVGAGLTPEKLYEGKFDEGTTPMVGAETGVGGGFNVQHNLSYTFVIPLN</sequence>
<gene>
    <name evidence="2" type="ORF">F938_02264</name>
</gene>
<keyword evidence="3" id="KW-1185">Reference proteome</keyword>
<protein>
    <recommendedName>
        <fullName evidence="1">LysM domain-containing protein</fullName>
    </recommendedName>
</protein>
<dbReference type="CDD" id="cd00118">
    <property type="entry name" value="LysM"/>
    <property type="match status" value="1"/>
</dbReference>
<name>N9EMZ6_ACIBZ</name>
<proteinExistence type="predicted"/>
<dbReference type="RefSeq" id="WP_005031861.1">
    <property type="nucleotide sequence ID" value="NZ_KB849756.1"/>
</dbReference>
<organism evidence="2 3">
    <name type="scientific">Acinetobacter bereziniae LMG 1003 = CIP 70.12</name>
    <dbReference type="NCBI Taxonomy" id="981324"/>
    <lineage>
        <taxon>Bacteria</taxon>
        <taxon>Pseudomonadati</taxon>
        <taxon>Pseudomonadota</taxon>
        <taxon>Gammaproteobacteria</taxon>
        <taxon>Moraxellales</taxon>
        <taxon>Moraxellaceae</taxon>
        <taxon>Acinetobacter</taxon>
    </lineage>
</organism>
<evidence type="ECO:0000313" key="3">
    <source>
        <dbReference type="Proteomes" id="UP000013251"/>
    </source>
</evidence>
<dbReference type="OrthoDB" id="9806267at2"/>
<dbReference type="Pfam" id="PF01476">
    <property type="entry name" value="LysM"/>
    <property type="match status" value="1"/>
</dbReference>
<dbReference type="AlphaFoldDB" id="N9EMZ6"/>
<dbReference type="InterPro" id="IPR018392">
    <property type="entry name" value="LysM"/>
</dbReference>
<dbReference type="InterPro" id="IPR036779">
    <property type="entry name" value="LysM_dom_sf"/>
</dbReference>
<comment type="caution">
    <text evidence="2">The sequence shown here is derived from an EMBL/GenBank/DDBJ whole genome shotgun (WGS) entry which is preliminary data.</text>
</comment>
<evidence type="ECO:0000259" key="1">
    <source>
        <dbReference type="PROSITE" id="PS51782"/>
    </source>
</evidence>
<dbReference type="EMBL" id="APQG01000030">
    <property type="protein sequence ID" value="ENV96269.1"/>
    <property type="molecule type" value="Genomic_DNA"/>
</dbReference>
<dbReference type="SMART" id="SM00257">
    <property type="entry name" value="LysM"/>
    <property type="match status" value="1"/>
</dbReference>
<feature type="domain" description="LysM" evidence="1">
    <location>
        <begin position="136"/>
        <end position="180"/>
    </location>
</feature>